<evidence type="ECO:0000313" key="1">
    <source>
        <dbReference type="EMBL" id="KAK6988680.1"/>
    </source>
</evidence>
<dbReference type="AlphaFoldDB" id="A0AAV9ZQ21"/>
<organism evidence="1 2">
    <name type="scientific">Favolaschia claudopus</name>
    <dbReference type="NCBI Taxonomy" id="2862362"/>
    <lineage>
        <taxon>Eukaryota</taxon>
        <taxon>Fungi</taxon>
        <taxon>Dikarya</taxon>
        <taxon>Basidiomycota</taxon>
        <taxon>Agaricomycotina</taxon>
        <taxon>Agaricomycetes</taxon>
        <taxon>Agaricomycetidae</taxon>
        <taxon>Agaricales</taxon>
        <taxon>Marasmiineae</taxon>
        <taxon>Mycenaceae</taxon>
        <taxon>Favolaschia</taxon>
    </lineage>
</organism>
<gene>
    <name evidence="1" type="ORF">R3P38DRAFT_3228655</name>
</gene>
<proteinExistence type="predicted"/>
<name>A0AAV9ZQ21_9AGAR</name>
<keyword evidence="2" id="KW-1185">Reference proteome</keyword>
<accession>A0AAV9ZQ21</accession>
<dbReference type="Proteomes" id="UP001362999">
    <property type="component" value="Unassembled WGS sequence"/>
</dbReference>
<comment type="caution">
    <text evidence="1">The sequence shown here is derived from an EMBL/GenBank/DDBJ whole genome shotgun (WGS) entry which is preliminary data.</text>
</comment>
<reference evidence="1 2" key="1">
    <citation type="journal article" date="2024" name="J Genomics">
        <title>Draft genome sequencing and assembly of Favolaschia claudopus CIRM-BRFM 2984 isolated from oak limbs.</title>
        <authorList>
            <person name="Navarro D."/>
            <person name="Drula E."/>
            <person name="Chaduli D."/>
            <person name="Cazenave R."/>
            <person name="Ahrendt S."/>
            <person name="Wang J."/>
            <person name="Lipzen A."/>
            <person name="Daum C."/>
            <person name="Barry K."/>
            <person name="Grigoriev I.V."/>
            <person name="Favel A."/>
            <person name="Rosso M.N."/>
            <person name="Martin F."/>
        </authorList>
    </citation>
    <scope>NUCLEOTIDE SEQUENCE [LARGE SCALE GENOMIC DNA]</scope>
    <source>
        <strain evidence="1 2">CIRM-BRFM 2984</strain>
    </source>
</reference>
<dbReference type="EMBL" id="JAWWNJ010000121">
    <property type="protein sequence ID" value="KAK6988680.1"/>
    <property type="molecule type" value="Genomic_DNA"/>
</dbReference>
<sequence>MRSSLTTISFNDLSRASALHLSSRDAAHLSSHDDAPYLVPPYSTIYRCMPPIFLAFVRLRRSMSLNDLPLSFAMQMRLSLTTRISYPESTIYSPSFSCMLYPRPSIIPLFSDGADSSVFDGDLTERIDLLPFDGADLFVLGRQLSLYLIVHLYSILCGARALAFTACIPLYPLSWILHPLSSLIQSCSIVAGTDALVIDAYILICYPHHPLFATHLSHPLSILMLDTSSTHTEIHLTTFSFSAVFIHLHPDHTSSFRPYHSLHTPFISFSFHHPFMASV</sequence>
<protein>
    <submittedName>
        <fullName evidence="1">Uncharacterized protein</fullName>
    </submittedName>
</protein>
<evidence type="ECO:0000313" key="2">
    <source>
        <dbReference type="Proteomes" id="UP001362999"/>
    </source>
</evidence>